<dbReference type="EC" id="3.1.11.6" evidence="6"/>
<dbReference type="InterPro" id="IPR037004">
    <property type="entry name" value="Exonuc_VII_ssu_sf"/>
</dbReference>
<dbReference type="NCBIfam" id="NF002139">
    <property type="entry name" value="PRK00977.1-3"/>
    <property type="match status" value="1"/>
</dbReference>
<keyword evidence="5 6" id="KW-0269">Exonuclease</keyword>
<proteinExistence type="inferred from homology"/>
<dbReference type="RefSeq" id="WP_363784709.1">
    <property type="nucleotide sequence ID" value="NZ_JBFBLL010000004.1"/>
</dbReference>
<comment type="function">
    <text evidence="6">Bidirectionally degrades single-stranded DNA into large acid-insoluble oligonucleotides, which are then degraded further into small acid-soluble oligonucleotides.</text>
</comment>
<comment type="subcellular location">
    <subcellularLocation>
        <location evidence="6">Cytoplasm</location>
    </subcellularLocation>
</comment>
<keyword evidence="4 6" id="KW-0378">Hydrolase</keyword>
<feature type="region of interest" description="Disordered" evidence="7">
    <location>
        <begin position="1"/>
        <end position="35"/>
    </location>
</feature>
<gene>
    <name evidence="6" type="primary">xseB</name>
    <name evidence="8" type="ORF">AB0O96_07795</name>
</gene>
<dbReference type="HAMAP" id="MF_00337">
    <property type="entry name" value="Exonuc_7_S"/>
    <property type="match status" value="1"/>
</dbReference>
<comment type="similarity">
    <text evidence="1 6">Belongs to the XseB family.</text>
</comment>
<protein>
    <recommendedName>
        <fullName evidence="6">Exodeoxyribonuclease 7 small subunit</fullName>
        <ecNumber evidence="6">3.1.11.6</ecNumber>
    </recommendedName>
    <alternativeName>
        <fullName evidence="6">Exodeoxyribonuclease VII small subunit</fullName>
        <shortName evidence="6">Exonuclease VII small subunit</shortName>
    </alternativeName>
</protein>
<dbReference type="GO" id="GO:0008855">
    <property type="term" value="F:exodeoxyribonuclease VII activity"/>
    <property type="evidence" value="ECO:0007669"/>
    <property type="project" value="UniProtKB-EC"/>
</dbReference>
<accession>A0ABV3KCG7</accession>
<dbReference type="EMBL" id="JBFBLL010000004">
    <property type="protein sequence ID" value="MEV8158092.1"/>
    <property type="molecule type" value="Genomic_DNA"/>
</dbReference>
<dbReference type="PANTHER" id="PTHR34137:SF1">
    <property type="entry name" value="EXODEOXYRIBONUCLEASE 7 SMALL SUBUNIT"/>
    <property type="match status" value="1"/>
</dbReference>
<dbReference type="InterPro" id="IPR003761">
    <property type="entry name" value="Exonuc_VII_S"/>
</dbReference>
<evidence type="ECO:0000256" key="4">
    <source>
        <dbReference type="ARBA" id="ARBA00022801"/>
    </source>
</evidence>
<comment type="subunit">
    <text evidence="6">Heterooligomer composed of large and small subunits.</text>
</comment>
<evidence type="ECO:0000256" key="7">
    <source>
        <dbReference type="SAM" id="MobiDB-lite"/>
    </source>
</evidence>
<dbReference type="Gene3D" id="1.10.287.1040">
    <property type="entry name" value="Exonuclease VII, small subunit"/>
    <property type="match status" value="1"/>
</dbReference>
<keyword evidence="3 6" id="KW-0540">Nuclease</keyword>
<evidence type="ECO:0000313" key="9">
    <source>
        <dbReference type="Proteomes" id="UP001553031"/>
    </source>
</evidence>
<dbReference type="SUPFAM" id="SSF116842">
    <property type="entry name" value="XseB-like"/>
    <property type="match status" value="1"/>
</dbReference>
<evidence type="ECO:0000256" key="1">
    <source>
        <dbReference type="ARBA" id="ARBA00009998"/>
    </source>
</evidence>
<evidence type="ECO:0000256" key="2">
    <source>
        <dbReference type="ARBA" id="ARBA00022490"/>
    </source>
</evidence>
<evidence type="ECO:0000256" key="3">
    <source>
        <dbReference type="ARBA" id="ARBA00022722"/>
    </source>
</evidence>
<dbReference type="NCBIfam" id="TIGR01280">
    <property type="entry name" value="xseB"/>
    <property type="match status" value="1"/>
</dbReference>
<name>A0ABV3KCG7_9MICC</name>
<feature type="compositionally biased region" description="Low complexity" evidence="7">
    <location>
        <begin position="1"/>
        <end position="14"/>
    </location>
</feature>
<comment type="caution">
    <text evidence="8">The sequence shown here is derived from an EMBL/GenBank/DDBJ whole genome shotgun (WGS) entry which is preliminary data.</text>
</comment>
<sequence length="102" mass="11209">MAQQNQNADTQQNAGSPHNTPGTGPDLSDVDGLGYEQAREQLVDIVSRLEAGGTTLEESLQLWERGEALATRCEQWLDGARERLDAARARREDREQAASSNE</sequence>
<keyword evidence="9" id="KW-1185">Reference proteome</keyword>
<dbReference type="PANTHER" id="PTHR34137">
    <property type="entry name" value="EXODEOXYRIBONUCLEASE 7 SMALL SUBUNIT"/>
    <property type="match status" value="1"/>
</dbReference>
<evidence type="ECO:0000313" key="8">
    <source>
        <dbReference type="EMBL" id="MEV8158092.1"/>
    </source>
</evidence>
<dbReference type="Proteomes" id="UP001553031">
    <property type="component" value="Unassembled WGS sequence"/>
</dbReference>
<dbReference type="Pfam" id="PF02609">
    <property type="entry name" value="Exonuc_VII_S"/>
    <property type="match status" value="1"/>
</dbReference>
<keyword evidence="2 6" id="KW-0963">Cytoplasm</keyword>
<organism evidence="8 9">
    <name type="scientific">Kocuria salsicia</name>
    <dbReference type="NCBI Taxonomy" id="664639"/>
    <lineage>
        <taxon>Bacteria</taxon>
        <taxon>Bacillati</taxon>
        <taxon>Actinomycetota</taxon>
        <taxon>Actinomycetes</taxon>
        <taxon>Micrococcales</taxon>
        <taxon>Micrococcaceae</taxon>
        <taxon>Kocuria</taxon>
    </lineage>
</organism>
<reference evidence="8 9" key="1">
    <citation type="submission" date="2024-06" db="EMBL/GenBank/DDBJ databases">
        <title>The Natural Products Discovery Center: Release of the First 8490 Sequenced Strains for Exploring Actinobacteria Biosynthetic Diversity.</title>
        <authorList>
            <person name="Kalkreuter E."/>
            <person name="Kautsar S.A."/>
            <person name="Yang D."/>
            <person name="Bader C.D."/>
            <person name="Teijaro C.N."/>
            <person name="Fluegel L."/>
            <person name="Davis C.M."/>
            <person name="Simpson J.R."/>
            <person name="Lauterbach L."/>
            <person name="Steele A.D."/>
            <person name="Gui C."/>
            <person name="Meng S."/>
            <person name="Li G."/>
            <person name="Viehrig K."/>
            <person name="Ye F."/>
            <person name="Su P."/>
            <person name="Kiefer A.F."/>
            <person name="Nichols A."/>
            <person name="Cepeda A.J."/>
            <person name="Yan W."/>
            <person name="Fan B."/>
            <person name="Jiang Y."/>
            <person name="Adhikari A."/>
            <person name="Zheng C.-J."/>
            <person name="Schuster L."/>
            <person name="Cowan T.M."/>
            <person name="Smanski M.J."/>
            <person name="Chevrette M.G."/>
            <person name="De Carvalho L.P.S."/>
            <person name="Shen B."/>
        </authorList>
    </citation>
    <scope>NUCLEOTIDE SEQUENCE [LARGE SCALE GENOMIC DNA]</scope>
    <source>
        <strain evidence="8 9">NPDC079179</strain>
    </source>
</reference>
<comment type="catalytic activity">
    <reaction evidence="6">
        <text>Exonucleolytic cleavage in either 5'- to 3'- or 3'- to 5'-direction to yield nucleoside 5'-phosphates.</text>
        <dbReference type="EC" id="3.1.11.6"/>
    </reaction>
</comment>
<evidence type="ECO:0000256" key="6">
    <source>
        <dbReference type="HAMAP-Rule" id="MF_00337"/>
    </source>
</evidence>
<evidence type="ECO:0000256" key="5">
    <source>
        <dbReference type="ARBA" id="ARBA00022839"/>
    </source>
</evidence>